<comment type="cofactor">
    <cofactor evidence="1">
        <name>pyridoxal 5'-phosphate</name>
        <dbReference type="ChEBI" id="CHEBI:597326"/>
    </cofactor>
</comment>
<dbReference type="PANTHER" id="PTHR11986:SF79">
    <property type="entry name" value="ACETYLORNITHINE AMINOTRANSFERASE, MITOCHONDRIAL"/>
    <property type="match status" value="1"/>
</dbReference>
<evidence type="ECO:0000256" key="5">
    <source>
        <dbReference type="RuleBase" id="RU003560"/>
    </source>
</evidence>
<name>A0A2W5QII5_9SPHN</name>
<dbReference type="AlphaFoldDB" id="A0A2W5QII5"/>
<comment type="caution">
    <text evidence="6">The sequence shown here is derived from an EMBL/GenBank/DDBJ whole genome shotgun (WGS) entry which is preliminary data.</text>
</comment>
<comment type="similarity">
    <text evidence="5">Belongs to the class-III pyridoxal-phosphate-dependent aminotransferase family.</text>
</comment>
<evidence type="ECO:0000256" key="1">
    <source>
        <dbReference type="ARBA" id="ARBA00001933"/>
    </source>
</evidence>
<dbReference type="InterPro" id="IPR015421">
    <property type="entry name" value="PyrdxlP-dep_Trfase_major"/>
</dbReference>
<dbReference type="GO" id="GO:0042802">
    <property type="term" value="F:identical protein binding"/>
    <property type="evidence" value="ECO:0007669"/>
    <property type="project" value="TreeGrafter"/>
</dbReference>
<dbReference type="InterPro" id="IPR005814">
    <property type="entry name" value="Aminotrans_3"/>
</dbReference>
<gene>
    <name evidence="6" type="ORF">DI555_01340</name>
</gene>
<sequence length="496" mass="54513">MKKGTSVTALAKIEAPSREVRQNHALLTLEQSLALDSETAMGLYAAHLNKYMLEVFDILGLAHMDIESAEGPVITMRNGRRVLDYSGGFGVLGLGHNHPRIIAAERLCHDRKVLDCIKIAPHKLQGALAYNISRFLPEPLNVSFLAVSGTEANEAAMKICERVQTPKGKTKFLCFKGAFHGKTHGPLSLTTATDVQSGFIMGVPKENVVFATYGDIASVREVIAREQMQKGNRIIAGIVETIRGTSCHVPEPGFLTEFAEVCRENDILTIFDEVKVGMGRTGKFCAFQHEDAVPDVVTLAKTLGGGKRELGAMVTSQALFDQAYGNKNDCNLHSSSFSGMGETCAVGIETLNVLEDEGLIERADHIGRYLRAGLEKLREKYPRKIVSLRGKGCFQAIELNFGQQIAEKAIDIRTNSLFVTYETVLIGAMARELYERHGILVHFQPGARDLLHFMPPYIVSEVQVDKLIDALDDVLERGVADATVRFVMKNIKRVLG</sequence>
<dbReference type="EMBL" id="QFPX01000001">
    <property type="protein sequence ID" value="PZQ57597.1"/>
    <property type="molecule type" value="Genomic_DNA"/>
</dbReference>
<evidence type="ECO:0000256" key="4">
    <source>
        <dbReference type="ARBA" id="ARBA00022898"/>
    </source>
</evidence>
<dbReference type="InterPro" id="IPR015422">
    <property type="entry name" value="PyrdxlP-dep_Trfase_small"/>
</dbReference>
<evidence type="ECO:0000313" key="7">
    <source>
        <dbReference type="Proteomes" id="UP000249082"/>
    </source>
</evidence>
<dbReference type="InterPro" id="IPR050103">
    <property type="entry name" value="Class-III_PLP-dep_AT"/>
</dbReference>
<dbReference type="InterPro" id="IPR015424">
    <property type="entry name" value="PyrdxlP-dep_Trfase"/>
</dbReference>
<proteinExistence type="inferred from homology"/>
<dbReference type="PANTHER" id="PTHR11986">
    <property type="entry name" value="AMINOTRANSFERASE CLASS III"/>
    <property type="match status" value="1"/>
</dbReference>
<organism evidence="6 7">
    <name type="scientific">Novosphingobium pentaromativorans</name>
    <dbReference type="NCBI Taxonomy" id="205844"/>
    <lineage>
        <taxon>Bacteria</taxon>
        <taxon>Pseudomonadati</taxon>
        <taxon>Pseudomonadota</taxon>
        <taxon>Alphaproteobacteria</taxon>
        <taxon>Sphingomonadales</taxon>
        <taxon>Sphingomonadaceae</taxon>
        <taxon>Novosphingobium</taxon>
    </lineage>
</organism>
<evidence type="ECO:0000313" key="6">
    <source>
        <dbReference type="EMBL" id="PZQ57597.1"/>
    </source>
</evidence>
<protein>
    <recommendedName>
        <fullName evidence="8">Aspartate aminotransferase family protein</fullName>
    </recommendedName>
</protein>
<reference evidence="6 7" key="1">
    <citation type="submission" date="2017-08" db="EMBL/GenBank/DDBJ databases">
        <title>Infants hospitalized years apart are colonized by the same room-sourced microbial strains.</title>
        <authorList>
            <person name="Brooks B."/>
            <person name="Olm M.R."/>
            <person name="Firek B.A."/>
            <person name="Baker R."/>
            <person name="Thomas B.C."/>
            <person name="Morowitz M.J."/>
            <person name="Banfield J.F."/>
        </authorList>
    </citation>
    <scope>NUCLEOTIDE SEQUENCE [LARGE SCALE GENOMIC DNA]</scope>
    <source>
        <strain evidence="6">S2_005_002_R2_33</strain>
    </source>
</reference>
<evidence type="ECO:0008006" key="8">
    <source>
        <dbReference type="Google" id="ProtNLM"/>
    </source>
</evidence>
<evidence type="ECO:0000256" key="3">
    <source>
        <dbReference type="ARBA" id="ARBA00022679"/>
    </source>
</evidence>
<dbReference type="Pfam" id="PF00202">
    <property type="entry name" value="Aminotran_3"/>
    <property type="match status" value="1"/>
</dbReference>
<dbReference type="Gene3D" id="3.90.1150.10">
    <property type="entry name" value="Aspartate Aminotransferase, domain 1"/>
    <property type="match status" value="1"/>
</dbReference>
<dbReference type="GO" id="GO:0030170">
    <property type="term" value="F:pyridoxal phosphate binding"/>
    <property type="evidence" value="ECO:0007669"/>
    <property type="project" value="InterPro"/>
</dbReference>
<keyword evidence="2" id="KW-0032">Aminotransferase</keyword>
<evidence type="ECO:0000256" key="2">
    <source>
        <dbReference type="ARBA" id="ARBA00022576"/>
    </source>
</evidence>
<dbReference type="SUPFAM" id="SSF53383">
    <property type="entry name" value="PLP-dependent transferases"/>
    <property type="match status" value="1"/>
</dbReference>
<keyword evidence="4 5" id="KW-0663">Pyridoxal phosphate</keyword>
<keyword evidence="3" id="KW-0808">Transferase</keyword>
<dbReference type="GO" id="GO:0008483">
    <property type="term" value="F:transaminase activity"/>
    <property type="evidence" value="ECO:0007669"/>
    <property type="project" value="UniProtKB-KW"/>
</dbReference>
<accession>A0A2W5QII5</accession>
<dbReference type="Gene3D" id="3.40.640.10">
    <property type="entry name" value="Type I PLP-dependent aspartate aminotransferase-like (Major domain)"/>
    <property type="match status" value="1"/>
</dbReference>
<dbReference type="Proteomes" id="UP000249082">
    <property type="component" value="Unassembled WGS sequence"/>
</dbReference>
<dbReference type="CDD" id="cd00610">
    <property type="entry name" value="OAT_like"/>
    <property type="match status" value="1"/>
</dbReference>